<evidence type="ECO:0000256" key="2">
    <source>
        <dbReference type="ARBA" id="ARBA00023002"/>
    </source>
</evidence>
<dbReference type="Pfam" id="PF02738">
    <property type="entry name" value="MoCoBD_1"/>
    <property type="match status" value="1"/>
</dbReference>
<dbReference type="SUPFAM" id="SSF56003">
    <property type="entry name" value="Molybdenum cofactor-binding domain"/>
    <property type="match status" value="1"/>
</dbReference>
<organism evidence="4 5">
    <name type="scientific">Rhodococcus gordoniae</name>
    <dbReference type="NCBI Taxonomy" id="223392"/>
    <lineage>
        <taxon>Bacteria</taxon>
        <taxon>Bacillati</taxon>
        <taxon>Actinomycetota</taxon>
        <taxon>Actinomycetes</taxon>
        <taxon>Mycobacteriales</taxon>
        <taxon>Nocardiaceae</taxon>
        <taxon>Rhodococcus</taxon>
    </lineage>
</organism>
<dbReference type="InterPro" id="IPR000674">
    <property type="entry name" value="Ald_Oxase/Xan_DH_a/b"/>
</dbReference>
<dbReference type="PANTHER" id="PTHR11908">
    <property type="entry name" value="XANTHINE DEHYDROGENASE"/>
    <property type="match status" value="1"/>
</dbReference>
<dbReference type="GO" id="GO:0033727">
    <property type="term" value="F:aldehyde dehydrogenase (FAD-independent) activity"/>
    <property type="evidence" value="ECO:0007669"/>
    <property type="project" value="UniProtKB-EC"/>
</dbReference>
<dbReference type="OrthoDB" id="8428274at2"/>
<name>A0A379LX95_9NOCA</name>
<evidence type="ECO:0000313" key="5">
    <source>
        <dbReference type="Proteomes" id="UP000254569"/>
    </source>
</evidence>
<dbReference type="SMART" id="SM01008">
    <property type="entry name" value="Ald_Xan_dh_C"/>
    <property type="match status" value="1"/>
</dbReference>
<dbReference type="PANTHER" id="PTHR11908:SF132">
    <property type="entry name" value="ALDEHYDE OXIDASE 1-RELATED"/>
    <property type="match status" value="1"/>
</dbReference>
<feature type="domain" description="Aldehyde oxidase/xanthine dehydrogenase a/b hammerhead" evidence="3">
    <location>
        <begin position="23"/>
        <end position="127"/>
    </location>
</feature>
<keyword evidence="5" id="KW-1185">Reference proteome</keyword>
<dbReference type="SUPFAM" id="SSF54665">
    <property type="entry name" value="CO dehydrogenase molybdoprotein N-domain-like"/>
    <property type="match status" value="1"/>
</dbReference>
<evidence type="ECO:0000313" key="4">
    <source>
        <dbReference type="EMBL" id="SUE14657.1"/>
    </source>
</evidence>
<dbReference type="InterPro" id="IPR036856">
    <property type="entry name" value="Ald_Oxase/Xan_DH_a/b_sf"/>
</dbReference>
<sequence length="707" mass="75836">MSPEPIRAGGRSTARIDGPAKVAGTAPYAYEHPVDDPVFLVPLTSTVARGRVDRIDTAAAEAVPGVLKVLTPWNAPRLTDEAEGEYSVLQTPDVLYRGQIIGAVVAESLEIAREACSLLEVEYSEEPHDALFRADHPDAYTPETVNGGYEPDSERGDVDAAFARADTVVDQWYSTPEEHNNPLEPHTVVAVWRSDVVPSNGTADAYTLTLYTSTQHPHGVVETLAPVFGLDADRMRVVCPYIGGGFGSKGGPHAHDVLGGLAARALPGRAVKFAVSRPDMFAYVGYRSPTASRVRLAADRDGRVTGLVHEVFAQSSRVTEFVEQAAVPLRNLYAVDNVRTSHRAITLDVPAPFWMRAPGEAPGMFAGEVAMDELAAELGIDPIELRIRNEPEADPETGKPWSSRRLVECLREGAQRFGWNPSDREPGTRRRGTTLIGTGVAVATYPHMVNPGSEAHIRHLGEGRYSVRIGATDLGTGAWTALTLIAADALGCRPEDVDLEIGDSALPHGTVAGGSSGTSSWGTAIVTAAERFGKRFGGDPPVGAELSASAAENRELEHYTAQSFGAHFAEVHVDADTGEIRVPRMFGLFSVGRVINPRTARSQFIGGMSFGISMALFEESIRDARFGHVVNHDLSEYHVPTHADIRGIEAEWLDDEDLHATPMGSRGIGEIGIVGSAAAVVNALWHATGVRVRHLPARLDDLLVGLP</sequence>
<dbReference type="Pfam" id="PF20256">
    <property type="entry name" value="MoCoBD_2"/>
    <property type="match status" value="2"/>
</dbReference>
<dbReference type="RefSeq" id="WP_064065042.1">
    <property type="nucleotide sequence ID" value="NZ_LPZN01000051.1"/>
</dbReference>
<dbReference type="Proteomes" id="UP000254569">
    <property type="component" value="Unassembled WGS sequence"/>
</dbReference>
<protein>
    <submittedName>
        <fullName evidence="4">Aldehyde oxidase</fullName>
        <ecNumber evidence="4">1.2.99.7</ecNumber>
    </submittedName>
</protein>
<dbReference type="EMBL" id="UGVI01000001">
    <property type="protein sequence ID" value="SUE14657.1"/>
    <property type="molecule type" value="Genomic_DNA"/>
</dbReference>
<dbReference type="Gene3D" id="3.30.365.10">
    <property type="entry name" value="Aldehyde oxidase/xanthine dehydrogenase, molybdopterin binding domain"/>
    <property type="match status" value="4"/>
</dbReference>
<dbReference type="InterPro" id="IPR046867">
    <property type="entry name" value="AldOxase/xan_DH_MoCoBD2"/>
</dbReference>
<dbReference type="EC" id="1.2.99.7" evidence="4"/>
<proteinExistence type="predicted"/>
<keyword evidence="1" id="KW-0500">Molybdenum</keyword>
<gene>
    <name evidence="4" type="primary">mop</name>
    <name evidence="4" type="ORF">NCTC13296_01505</name>
</gene>
<dbReference type="AlphaFoldDB" id="A0A379LX95"/>
<reference evidence="4 5" key="1">
    <citation type="submission" date="2018-06" db="EMBL/GenBank/DDBJ databases">
        <authorList>
            <consortium name="Pathogen Informatics"/>
            <person name="Doyle S."/>
        </authorList>
    </citation>
    <scope>NUCLEOTIDE SEQUENCE [LARGE SCALE GENOMIC DNA]</scope>
    <source>
        <strain evidence="4 5">NCTC13296</strain>
    </source>
</reference>
<dbReference type="GO" id="GO:0005506">
    <property type="term" value="F:iron ion binding"/>
    <property type="evidence" value="ECO:0007669"/>
    <property type="project" value="InterPro"/>
</dbReference>
<dbReference type="InterPro" id="IPR037165">
    <property type="entry name" value="AldOxase/xan_DH_Mopterin-bd_sf"/>
</dbReference>
<dbReference type="InterPro" id="IPR016208">
    <property type="entry name" value="Ald_Oxase/xanthine_DH-like"/>
</dbReference>
<dbReference type="InterPro" id="IPR008274">
    <property type="entry name" value="AldOxase/xan_DH_MoCoBD1"/>
</dbReference>
<dbReference type="Pfam" id="PF01315">
    <property type="entry name" value="Ald_Xan_dh_C"/>
    <property type="match status" value="1"/>
</dbReference>
<evidence type="ECO:0000256" key="1">
    <source>
        <dbReference type="ARBA" id="ARBA00022505"/>
    </source>
</evidence>
<evidence type="ECO:0000259" key="3">
    <source>
        <dbReference type="SMART" id="SM01008"/>
    </source>
</evidence>
<accession>A0A379LX95</accession>
<keyword evidence="2 4" id="KW-0560">Oxidoreductase</keyword>
<dbReference type="Gene3D" id="3.90.1170.50">
    <property type="entry name" value="Aldehyde oxidase/xanthine dehydrogenase, a/b hammerhead"/>
    <property type="match status" value="1"/>
</dbReference>